<dbReference type="InterPro" id="IPR006145">
    <property type="entry name" value="PsdUridine_synth_RsuA/RluA"/>
</dbReference>
<dbReference type="CDD" id="cd02869">
    <property type="entry name" value="PseudoU_synth_RluA_like"/>
    <property type="match status" value="1"/>
</dbReference>
<evidence type="ECO:0000259" key="5">
    <source>
        <dbReference type="Pfam" id="PF00849"/>
    </source>
</evidence>
<evidence type="ECO:0000256" key="4">
    <source>
        <dbReference type="ARBA" id="ARBA00033164"/>
    </source>
</evidence>
<dbReference type="Pfam" id="PF00849">
    <property type="entry name" value="PseudoU_synth_2"/>
    <property type="match status" value="1"/>
</dbReference>
<dbReference type="Proteomes" id="UP000470082">
    <property type="component" value="Unassembled WGS sequence"/>
</dbReference>
<gene>
    <name evidence="6" type="ORF">FYJ50_03995</name>
</gene>
<reference evidence="6 7" key="1">
    <citation type="submission" date="2019-08" db="EMBL/GenBank/DDBJ databases">
        <title>In-depth cultivation of the pig gut microbiome towards novel bacterial diversity and tailored functional studies.</title>
        <authorList>
            <person name="Wylensek D."/>
            <person name="Hitch T.C.A."/>
            <person name="Clavel T."/>
        </authorList>
    </citation>
    <scope>NUCLEOTIDE SEQUENCE [LARGE SCALE GENOMIC DNA]</scope>
    <source>
        <strain evidence="6 7">LKV-178-WT-2G</strain>
    </source>
</reference>
<proteinExistence type="inferred from homology"/>
<dbReference type="GO" id="GO:0140098">
    <property type="term" value="F:catalytic activity, acting on RNA"/>
    <property type="evidence" value="ECO:0007669"/>
    <property type="project" value="UniProtKB-ARBA"/>
</dbReference>
<dbReference type="EMBL" id="VUMM01000005">
    <property type="protein sequence ID" value="MSS01273.1"/>
    <property type="molecule type" value="Genomic_DNA"/>
</dbReference>
<dbReference type="InterPro" id="IPR050188">
    <property type="entry name" value="RluA_PseudoU_synthase"/>
</dbReference>
<comment type="caution">
    <text evidence="6">The sequence shown here is derived from an EMBL/GenBank/DDBJ whole genome shotgun (WGS) entry which is preliminary data.</text>
</comment>
<evidence type="ECO:0000256" key="1">
    <source>
        <dbReference type="ARBA" id="ARBA00000073"/>
    </source>
</evidence>
<dbReference type="PANTHER" id="PTHR21600">
    <property type="entry name" value="MITOCHONDRIAL RNA PSEUDOURIDINE SYNTHASE"/>
    <property type="match status" value="1"/>
</dbReference>
<dbReference type="PANTHER" id="PTHR21600:SF87">
    <property type="entry name" value="RNA PSEUDOURIDYLATE SYNTHASE DOMAIN-CONTAINING PROTEIN 1"/>
    <property type="match status" value="1"/>
</dbReference>
<protein>
    <recommendedName>
        <fullName evidence="3">RNA pseudouridylate synthase</fullName>
    </recommendedName>
    <alternativeName>
        <fullName evidence="4">RNA-uridine isomerase</fullName>
    </alternativeName>
</protein>
<dbReference type="GO" id="GO:0003723">
    <property type="term" value="F:RNA binding"/>
    <property type="evidence" value="ECO:0007669"/>
    <property type="project" value="InterPro"/>
</dbReference>
<dbReference type="RefSeq" id="WP_154459740.1">
    <property type="nucleotide sequence ID" value="NZ_JAXEST010000010.1"/>
</dbReference>
<comment type="catalytic activity">
    <reaction evidence="1">
        <text>a uridine in RNA = a pseudouridine in RNA</text>
        <dbReference type="Rhea" id="RHEA:48348"/>
        <dbReference type="Rhea" id="RHEA-COMP:12068"/>
        <dbReference type="Rhea" id="RHEA-COMP:12069"/>
        <dbReference type="ChEBI" id="CHEBI:65314"/>
        <dbReference type="ChEBI" id="CHEBI:65315"/>
    </reaction>
</comment>
<dbReference type="GO" id="GO:0009982">
    <property type="term" value="F:pseudouridine synthase activity"/>
    <property type="evidence" value="ECO:0007669"/>
    <property type="project" value="InterPro"/>
</dbReference>
<evidence type="ECO:0000313" key="7">
    <source>
        <dbReference type="Proteomes" id="UP000470082"/>
    </source>
</evidence>
<evidence type="ECO:0000313" key="6">
    <source>
        <dbReference type="EMBL" id="MSS01273.1"/>
    </source>
</evidence>
<dbReference type="Gene3D" id="3.30.2350.10">
    <property type="entry name" value="Pseudouridine synthase"/>
    <property type="match status" value="1"/>
</dbReference>
<evidence type="ECO:0000256" key="3">
    <source>
        <dbReference type="ARBA" id="ARBA00031870"/>
    </source>
</evidence>
<name>A0A7X2N2H6_9FIRM</name>
<dbReference type="AlphaFoldDB" id="A0A7X2N2H6"/>
<feature type="domain" description="Pseudouridine synthase RsuA/RluA-like" evidence="5">
    <location>
        <begin position="80"/>
        <end position="229"/>
    </location>
</feature>
<accession>A0A7X2N2H6</accession>
<comment type="similarity">
    <text evidence="2">Belongs to the pseudouridine synthase RluA family.</text>
</comment>
<dbReference type="SUPFAM" id="SSF55120">
    <property type="entry name" value="Pseudouridine synthase"/>
    <property type="match status" value="1"/>
</dbReference>
<keyword evidence="7" id="KW-1185">Reference proteome</keyword>
<evidence type="ECO:0000256" key="2">
    <source>
        <dbReference type="ARBA" id="ARBA00010876"/>
    </source>
</evidence>
<dbReference type="GO" id="GO:0000455">
    <property type="term" value="P:enzyme-directed rRNA pseudouridine synthesis"/>
    <property type="evidence" value="ECO:0007669"/>
    <property type="project" value="TreeGrafter"/>
</dbReference>
<sequence>MIQYLNITPYSMKIRILKKCSIQDLMHYFHISKSKWNENEIVPNQKEYLENTIVTIHFKLKEINSRQKGDLKILYEDDFFIACYKPPFLLVHEDGNHSKNLQDRVNEYLYQQGWPYESQALHRIDTQCSGIVLFSKFPFFQGLFDSILANHDCIKEYYALVQGKMPFHKKTVRSNIARNRHNSKAMIIHPNGKLSISHIEVIKKYSNSTLCKVRIETGRKHQIRLQLQSISHPIINDPIYGTIYNDKGLLLENFHMSFIHPVYKHKIDIQIPLDSRFQIKE</sequence>
<organism evidence="6 7">
    <name type="scientific">Floccifex porci</name>
    <dbReference type="NCBI Taxonomy" id="2606629"/>
    <lineage>
        <taxon>Bacteria</taxon>
        <taxon>Bacillati</taxon>
        <taxon>Bacillota</taxon>
        <taxon>Erysipelotrichia</taxon>
        <taxon>Erysipelotrichales</taxon>
        <taxon>Erysipelotrichaceae</taxon>
        <taxon>Floccifex</taxon>
    </lineage>
</organism>
<dbReference type="InterPro" id="IPR020103">
    <property type="entry name" value="PsdUridine_synth_cat_dom_sf"/>
</dbReference>